<evidence type="ECO:0000313" key="3">
    <source>
        <dbReference type="Proteomes" id="UP000750711"/>
    </source>
</evidence>
<keyword evidence="3" id="KW-1185">Reference proteome</keyword>
<dbReference type="Proteomes" id="UP000750711">
    <property type="component" value="Unassembled WGS sequence"/>
</dbReference>
<dbReference type="EMBL" id="JAGHQM010003449">
    <property type="protein sequence ID" value="KAH0543809.1"/>
    <property type="molecule type" value="Genomic_DNA"/>
</dbReference>
<accession>A0A9P8IAD3</accession>
<dbReference type="InterPro" id="IPR038843">
    <property type="entry name" value="Sed1/Spi1"/>
</dbReference>
<dbReference type="GO" id="GO:0009277">
    <property type="term" value="C:fungal-type cell wall"/>
    <property type="evidence" value="ECO:0007669"/>
    <property type="project" value="TreeGrafter"/>
</dbReference>
<dbReference type="GO" id="GO:0031505">
    <property type="term" value="P:fungal-type cell wall organization"/>
    <property type="evidence" value="ECO:0007669"/>
    <property type="project" value="InterPro"/>
</dbReference>
<feature type="chain" id="PRO_5040455409" description="Clock-controlled protein 6" evidence="1">
    <location>
        <begin position="20"/>
        <end position="161"/>
    </location>
</feature>
<protein>
    <recommendedName>
        <fullName evidence="4">Clock-controlled protein 6</fullName>
    </recommendedName>
</protein>
<proteinExistence type="predicted"/>
<reference evidence="2" key="1">
    <citation type="submission" date="2021-03" db="EMBL/GenBank/DDBJ databases">
        <title>Comparative genomics and phylogenomic investigation of the class Geoglossomycetes provide insights into ecological specialization and systematics.</title>
        <authorList>
            <person name="Melie T."/>
            <person name="Pirro S."/>
            <person name="Miller A.N."/>
            <person name="Quandt A."/>
        </authorList>
    </citation>
    <scope>NUCLEOTIDE SEQUENCE</scope>
    <source>
        <strain evidence="2">CAQ_001_2017</strain>
    </source>
</reference>
<sequence>MRFSVVAASVLSLAAGASAWSNNTSAADDDVYVTEVVTAYTTFCPGPTVISHAGETYTITKATTLTITNCPCTITKPIIVSTVTSCTTCTTEEEIYTTPAPVAPVVPAPPKNVTYPTTKSVAASIAPTITAAATFTGAANKAFAASGAGLAGLLGLAAYIL</sequence>
<keyword evidence="1" id="KW-0732">Signal</keyword>
<dbReference type="PANTHER" id="PTHR35523:SF1">
    <property type="entry name" value="CELL WALL PROTEIN SED1"/>
    <property type="match status" value="1"/>
</dbReference>
<evidence type="ECO:0000313" key="2">
    <source>
        <dbReference type="EMBL" id="KAH0543809.1"/>
    </source>
</evidence>
<dbReference type="PANTHER" id="PTHR35523">
    <property type="entry name" value="CELL WALL PROTEIN SED1"/>
    <property type="match status" value="1"/>
</dbReference>
<evidence type="ECO:0000256" key="1">
    <source>
        <dbReference type="SAM" id="SignalP"/>
    </source>
</evidence>
<gene>
    <name evidence="2" type="ORF">GP486_008548</name>
</gene>
<dbReference type="GO" id="GO:0005199">
    <property type="term" value="F:structural constituent of cell wall"/>
    <property type="evidence" value="ECO:0007669"/>
    <property type="project" value="InterPro"/>
</dbReference>
<name>A0A9P8IAD3_9PEZI</name>
<feature type="signal peptide" evidence="1">
    <location>
        <begin position="1"/>
        <end position="19"/>
    </location>
</feature>
<organism evidence="2 3">
    <name type="scientific">Trichoglossum hirsutum</name>
    <dbReference type="NCBI Taxonomy" id="265104"/>
    <lineage>
        <taxon>Eukaryota</taxon>
        <taxon>Fungi</taxon>
        <taxon>Dikarya</taxon>
        <taxon>Ascomycota</taxon>
        <taxon>Pezizomycotina</taxon>
        <taxon>Geoglossomycetes</taxon>
        <taxon>Geoglossales</taxon>
        <taxon>Geoglossaceae</taxon>
        <taxon>Trichoglossum</taxon>
    </lineage>
</organism>
<comment type="caution">
    <text evidence="2">The sequence shown here is derived from an EMBL/GenBank/DDBJ whole genome shotgun (WGS) entry which is preliminary data.</text>
</comment>
<evidence type="ECO:0008006" key="4">
    <source>
        <dbReference type="Google" id="ProtNLM"/>
    </source>
</evidence>
<dbReference type="AlphaFoldDB" id="A0A9P8IAD3"/>